<feature type="transmembrane region" description="Helical" evidence="6">
    <location>
        <begin position="26"/>
        <end position="44"/>
    </location>
</feature>
<proteinExistence type="predicted"/>
<keyword evidence="8" id="KW-1185">Reference proteome</keyword>
<organism evidence="7 8">
    <name type="scientific">Spiribacter pallidus</name>
    <dbReference type="NCBI Taxonomy" id="1987936"/>
    <lineage>
        <taxon>Bacteria</taxon>
        <taxon>Pseudomonadati</taxon>
        <taxon>Pseudomonadota</taxon>
        <taxon>Gammaproteobacteria</taxon>
        <taxon>Chromatiales</taxon>
        <taxon>Ectothiorhodospiraceae</taxon>
        <taxon>Spiribacter</taxon>
    </lineage>
</organism>
<dbReference type="Gene3D" id="2.40.50.100">
    <property type="match status" value="1"/>
</dbReference>
<evidence type="ECO:0000313" key="8">
    <source>
        <dbReference type="Proteomes" id="UP001556709"/>
    </source>
</evidence>
<dbReference type="InterPro" id="IPR050739">
    <property type="entry name" value="MFP"/>
</dbReference>
<comment type="caution">
    <text evidence="7">The sequence shown here is derived from an EMBL/GenBank/DDBJ whole genome shotgun (WGS) entry which is preliminary data.</text>
</comment>
<dbReference type="PANTHER" id="PTHR30386">
    <property type="entry name" value="MEMBRANE FUSION SUBUNIT OF EMRAB-TOLC MULTIDRUG EFFLUX PUMP"/>
    <property type="match status" value="1"/>
</dbReference>
<evidence type="ECO:0008006" key="9">
    <source>
        <dbReference type="Google" id="ProtNLM"/>
    </source>
</evidence>
<evidence type="ECO:0000256" key="5">
    <source>
        <dbReference type="SAM" id="Coils"/>
    </source>
</evidence>
<name>A0ABV3T9B0_9GAMM</name>
<reference evidence="7 8" key="1">
    <citation type="submission" date="2024-02" db="EMBL/GenBank/DDBJ databases">
        <title>New especies of Spiribacter isolated from saline water.</title>
        <authorList>
            <person name="Leon M.J."/>
            <person name="De La Haba R."/>
            <person name="Sanchez-Porro C."/>
            <person name="Ventosa A."/>
        </authorList>
    </citation>
    <scope>NUCLEOTIDE SEQUENCE [LARGE SCALE GENOMIC DNA]</scope>
    <source>
        <strain evidence="8">ag22IC6-390</strain>
    </source>
</reference>
<evidence type="ECO:0000256" key="4">
    <source>
        <dbReference type="ARBA" id="ARBA00023136"/>
    </source>
</evidence>
<keyword evidence="2 6" id="KW-0812">Transmembrane</keyword>
<accession>A0ABV3T9B0</accession>
<dbReference type="EMBL" id="JBAKFM010000001">
    <property type="protein sequence ID" value="MEX0468202.1"/>
    <property type="molecule type" value="Genomic_DNA"/>
</dbReference>
<gene>
    <name evidence="7" type="ORF">V6X73_00415</name>
</gene>
<dbReference type="Gene3D" id="2.40.30.170">
    <property type="match status" value="1"/>
</dbReference>
<keyword evidence="3 6" id="KW-1133">Transmembrane helix</keyword>
<evidence type="ECO:0000256" key="3">
    <source>
        <dbReference type="ARBA" id="ARBA00022989"/>
    </source>
</evidence>
<dbReference type="RefSeq" id="WP_367958296.1">
    <property type="nucleotide sequence ID" value="NZ_JBAKFK010000001.1"/>
</dbReference>
<dbReference type="Gene3D" id="1.10.287.470">
    <property type="entry name" value="Helix hairpin bin"/>
    <property type="match status" value="1"/>
</dbReference>
<protein>
    <recommendedName>
        <fullName evidence="9">HlyD family efflux transporter periplasmic adaptor subunit</fullName>
    </recommendedName>
</protein>
<dbReference type="PANTHER" id="PTHR30386:SF26">
    <property type="entry name" value="TRANSPORT PROTEIN COMB"/>
    <property type="match status" value="1"/>
</dbReference>
<evidence type="ECO:0000256" key="6">
    <source>
        <dbReference type="SAM" id="Phobius"/>
    </source>
</evidence>
<comment type="subcellular location">
    <subcellularLocation>
        <location evidence="1">Membrane</location>
        <topology evidence="1">Single-pass membrane protein</topology>
    </subcellularLocation>
</comment>
<keyword evidence="5" id="KW-0175">Coiled coil</keyword>
<feature type="coiled-coil region" evidence="5">
    <location>
        <begin position="157"/>
        <end position="205"/>
    </location>
</feature>
<evidence type="ECO:0000313" key="7">
    <source>
        <dbReference type="EMBL" id="MEX0468202.1"/>
    </source>
</evidence>
<evidence type="ECO:0000256" key="2">
    <source>
        <dbReference type="ARBA" id="ARBA00022692"/>
    </source>
</evidence>
<sequence length="324" mass="36553">MRILHSGEKVDHNDQRYQTSGRFARTIYSLMVLAVIGYALYFFGRPYLVLEGPGVVTAPVRDVSVPFVADVRLVHVRPGQRVYPGALLVTLNRAGRGEALRDIDAAIADRAQDIDAVRRELMVARRMEPTLRRRMEELRDALARTDRTPGAVDLLTRAGLQREYSDARARLEENRAQRRNLPDLLAQLMEDRSRLQIRRAEVATQWQNRRVLARQSGTIGAGVISEGDSITPGEVMVRLLDQDRRYVRWELPQTLLRLPRLGEDVVIEAANVRVPGQVDRILTLSDSVANDSADRGRVVHVELDAADAERLALESSVTVRMGYF</sequence>
<keyword evidence="4 6" id="KW-0472">Membrane</keyword>
<evidence type="ECO:0000256" key="1">
    <source>
        <dbReference type="ARBA" id="ARBA00004167"/>
    </source>
</evidence>
<dbReference type="Proteomes" id="UP001556709">
    <property type="component" value="Unassembled WGS sequence"/>
</dbReference>
<dbReference type="SUPFAM" id="SSF111369">
    <property type="entry name" value="HlyD-like secretion proteins"/>
    <property type="match status" value="1"/>
</dbReference>